<feature type="binding site" evidence="7">
    <location>
        <position position="117"/>
    </location>
    <ligand>
        <name>substrate</name>
    </ligand>
</feature>
<dbReference type="OrthoDB" id="9776488at2"/>
<dbReference type="NCBIfam" id="TIGR00221">
    <property type="entry name" value="nagA"/>
    <property type="match status" value="1"/>
</dbReference>
<feature type="active site" description="Proton donor/acceptor" evidence="6">
    <location>
        <position position="249"/>
    </location>
</feature>
<dbReference type="Gene3D" id="2.30.40.10">
    <property type="entry name" value="Urease, subunit C, domain 1"/>
    <property type="match status" value="1"/>
</dbReference>
<keyword evidence="4 5" id="KW-0119">Carbohydrate metabolism</keyword>
<dbReference type="Proteomes" id="UP000243745">
    <property type="component" value="Unassembled WGS sequence"/>
</dbReference>
<evidence type="ECO:0000256" key="3">
    <source>
        <dbReference type="ARBA" id="ARBA00022801"/>
    </source>
</evidence>
<evidence type="ECO:0000256" key="2">
    <source>
        <dbReference type="ARBA" id="ARBA00022723"/>
    </source>
</evidence>
<comment type="cofactor">
    <cofactor evidence="8">
        <name>a divalent metal cation</name>
        <dbReference type="ChEBI" id="CHEBI:60240"/>
    </cofactor>
    <text evidence="8">Binds 1 divalent metal cation per subunit.</text>
</comment>
<organism evidence="10 11">
    <name type="scientific">Ruminobacter amylophilus</name>
    <dbReference type="NCBI Taxonomy" id="867"/>
    <lineage>
        <taxon>Bacteria</taxon>
        <taxon>Pseudomonadati</taxon>
        <taxon>Pseudomonadota</taxon>
        <taxon>Gammaproteobacteria</taxon>
        <taxon>Aeromonadales</taxon>
        <taxon>Succinivibrionaceae</taxon>
        <taxon>Ruminobacter</taxon>
    </lineage>
</organism>
<protein>
    <submittedName>
        <fullName evidence="10">N-acetylglucosamine-6-phosphate deacetylase</fullName>
    </submittedName>
</protein>
<dbReference type="AlphaFoldDB" id="A0A662ZHM8"/>
<evidence type="ECO:0000256" key="4">
    <source>
        <dbReference type="ARBA" id="ARBA00023277"/>
    </source>
</evidence>
<dbReference type="InterPro" id="IPR032466">
    <property type="entry name" value="Metal_Hydrolase"/>
</dbReference>
<comment type="similarity">
    <text evidence="1 5">Belongs to the metallo-dependent hydrolases superfamily. NagA family.</text>
</comment>
<feature type="binding site" evidence="8">
    <location>
        <position position="106"/>
    </location>
    <ligand>
        <name>Zn(2+)</name>
        <dbReference type="ChEBI" id="CHEBI:29105"/>
    </ligand>
</feature>
<feature type="binding site" evidence="8">
    <location>
        <position position="170"/>
    </location>
    <ligand>
        <name>Zn(2+)</name>
        <dbReference type="ChEBI" id="CHEBI:29105"/>
    </ligand>
</feature>
<dbReference type="InterPro" id="IPR011059">
    <property type="entry name" value="Metal-dep_hydrolase_composite"/>
</dbReference>
<gene>
    <name evidence="10" type="ORF">SAMN02910344_01382</name>
</gene>
<evidence type="ECO:0000256" key="1">
    <source>
        <dbReference type="ARBA" id="ARBA00010716"/>
    </source>
</evidence>
<dbReference type="GO" id="GO:0006046">
    <property type="term" value="P:N-acetylglucosamine catabolic process"/>
    <property type="evidence" value="ECO:0007669"/>
    <property type="project" value="TreeGrafter"/>
</dbReference>
<evidence type="ECO:0000256" key="8">
    <source>
        <dbReference type="PIRSR" id="PIRSR038994-3"/>
    </source>
</evidence>
<dbReference type="InterPro" id="IPR003764">
    <property type="entry name" value="GlcNAc_6-P_deAcase"/>
</dbReference>
<proteinExistence type="inferred from homology"/>
<dbReference type="GO" id="GO:0046872">
    <property type="term" value="F:metal ion binding"/>
    <property type="evidence" value="ECO:0007669"/>
    <property type="project" value="UniProtKB-KW"/>
</dbReference>
<feature type="binding site" evidence="8">
    <location>
        <position position="191"/>
    </location>
    <ligand>
        <name>Zn(2+)</name>
        <dbReference type="ChEBI" id="CHEBI:29105"/>
    </ligand>
</feature>
<dbReference type="RefSeq" id="WP_093142292.1">
    <property type="nucleotide sequence ID" value="NZ_FOXF01000023.1"/>
</dbReference>
<dbReference type="GO" id="GO:0008448">
    <property type="term" value="F:N-acetylglucosamine-6-phosphate deacetylase activity"/>
    <property type="evidence" value="ECO:0007669"/>
    <property type="project" value="InterPro"/>
</dbReference>
<feature type="binding site" evidence="7">
    <location>
        <position position="227"/>
    </location>
    <ligand>
        <name>substrate</name>
    </ligand>
</feature>
<name>A0A662ZHM8_9GAMM</name>
<dbReference type="InterPro" id="IPR006680">
    <property type="entry name" value="Amidohydro-rel"/>
</dbReference>
<feature type="binding site" evidence="7">
    <location>
        <position position="203"/>
    </location>
    <ligand>
        <name>substrate</name>
    </ligand>
</feature>
<dbReference type="PANTHER" id="PTHR11113:SF14">
    <property type="entry name" value="N-ACETYLGLUCOSAMINE-6-PHOSPHATE DEACETYLASE"/>
    <property type="match status" value="1"/>
</dbReference>
<evidence type="ECO:0000256" key="6">
    <source>
        <dbReference type="PIRSR" id="PIRSR038994-1"/>
    </source>
</evidence>
<evidence type="ECO:0000313" key="10">
    <source>
        <dbReference type="EMBL" id="SFP43543.1"/>
    </source>
</evidence>
<feature type="binding site" evidence="7">
    <location>
        <begin position="194"/>
        <end position="195"/>
    </location>
    <ligand>
        <name>substrate</name>
    </ligand>
</feature>
<reference evidence="10 11" key="1">
    <citation type="submission" date="2016-10" db="EMBL/GenBank/DDBJ databases">
        <authorList>
            <person name="Varghese N."/>
            <person name="Submissions S."/>
        </authorList>
    </citation>
    <scope>NUCLEOTIDE SEQUENCE [LARGE SCALE GENOMIC DNA]</scope>
    <source>
        <strain evidence="10 11">DSM 1361</strain>
    </source>
</reference>
<dbReference type="Gene3D" id="3.20.20.140">
    <property type="entry name" value="Metal-dependent hydrolases"/>
    <property type="match status" value="1"/>
</dbReference>
<evidence type="ECO:0000313" key="11">
    <source>
        <dbReference type="Proteomes" id="UP000243745"/>
    </source>
</evidence>
<keyword evidence="11" id="KW-1185">Reference proteome</keyword>
<sequence length="346" mass="37065">MLKFIHCNDSSSSELDKYRSSENTYYVCPSFIDLQVNGYGGISLDHDVGVTAEKLEHISRSLKDSGCAVFVPTLITSPYERLKSSLEETSAFMRSHPGAVPGLHIEGPFISMAKKGIHNESYIRKLEGRDLELLLSHADAVAYVTLDPEAITEDNLRLLTSAGIKVSLGHTSADYDTACRFIANGATLGTHLYNAMTMAGNGRTPKAAEAILNSDSVYCGVIGDGIHVHYGLVRLAHKMLGERFVLVTDCLAAAGTDPHVFKEFIFAEKKIFNDPEKGCIDAGGTLGGSRLTMAEGVRNLILHAGFSVDDAVFAAAVAPARALGIAVPESLNILDGDYRLVGTVSA</sequence>
<accession>A0A662ZHM8</accession>
<dbReference type="EMBL" id="FOXF01000023">
    <property type="protein sequence ID" value="SFP43543.1"/>
    <property type="molecule type" value="Genomic_DNA"/>
</dbReference>
<dbReference type="PANTHER" id="PTHR11113">
    <property type="entry name" value="N-ACETYLGLUCOSAMINE-6-PHOSPHATE DEACETYLASE"/>
    <property type="match status" value="1"/>
</dbReference>
<feature type="binding site" evidence="7">
    <location>
        <begin position="286"/>
        <end position="288"/>
    </location>
    <ligand>
        <name>substrate</name>
    </ligand>
</feature>
<keyword evidence="2 8" id="KW-0479">Metal-binding</keyword>
<keyword evidence="3 5" id="KW-0378">Hydrolase</keyword>
<feature type="domain" description="Amidohydrolase-related" evidence="9">
    <location>
        <begin position="26"/>
        <end position="325"/>
    </location>
</feature>
<evidence type="ECO:0000256" key="5">
    <source>
        <dbReference type="PIRNR" id="PIRNR038994"/>
    </source>
</evidence>
<dbReference type="PIRSF" id="PIRSF038994">
    <property type="entry name" value="NagA"/>
    <property type="match status" value="1"/>
</dbReference>
<evidence type="ECO:0000259" key="9">
    <source>
        <dbReference type="Pfam" id="PF01979"/>
    </source>
</evidence>
<evidence type="ECO:0000256" key="7">
    <source>
        <dbReference type="PIRSR" id="PIRSR038994-2"/>
    </source>
</evidence>
<dbReference type="SUPFAM" id="SSF51556">
    <property type="entry name" value="Metallo-dependent hydrolases"/>
    <property type="match status" value="1"/>
</dbReference>
<dbReference type="Pfam" id="PF01979">
    <property type="entry name" value="Amidohydro_1"/>
    <property type="match status" value="1"/>
</dbReference>